<name>A0A9Q2IAV3_9GAMM</name>
<evidence type="ECO:0000313" key="1">
    <source>
        <dbReference type="EMBL" id="URG50605.1"/>
    </source>
</evidence>
<gene>
    <name evidence="1" type="ORF">IG609_008955</name>
</gene>
<dbReference type="Gene3D" id="1.10.260.40">
    <property type="entry name" value="lambda repressor-like DNA-binding domains"/>
    <property type="match status" value="1"/>
</dbReference>
<organism evidence="1 2">
    <name type="scientific">Pectobacterium quasiaquaticum</name>
    <dbReference type="NCBI Taxonomy" id="2774015"/>
    <lineage>
        <taxon>Bacteria</taxon>
        <taxon>Pseudomonadati</taxon>
        <taxon>Pseudomonadota</taxon>
        <taxon>Gammaproteobacteria</taxon>
        <taxon>Enterobacterales</taxon>
        <taxon>Pectobacteriaceae</taxon>
        <taxon>Pectobacterium</taxon>
    </lineage>
</organism>
<accession>A0A9Q2IAV3</accession>
<dbReference type="GO" id="GO:0003677">
    <property type="term" value="F:DNA binding"/>
    <property type="evidence" value="ECO:0007669"/>
    <property type="project" value="InterPro"/>
</dbReference>
<dbReference type="RefSeq" id="WP_161545836.1">
    <property type="nucleotide sequence ID" value="NZ_CP065177.1"/>
</dbReference>
<protein>
    <submittedName>
        <fullName evidence="1">Uncharacterized protein</fullName>
    </submittedName>
</protein>
<dbReference type="AlphaFoldDB" id="A0A9Q2IAV3"/>
<keyword evidence="2" id="KW-1185">Reference proteome</keyword>
<proteinExistence type="predicted"/>
<evidence type="ECO:0000313" key="2">
    <source>
        <dbReference type="Proteomes" id="UP000806577"/>
    </source>
</evidence>
<dbReference type="Proteomes" id="UP000806577">
    <property type="component" value="Chromosome"/>
</dbReference>
<dbReference type="EMBL" id="CP065177">
    <property type="protein sequence ID" value="URG50605.1"/>
    <property type="molecule type" value="Genomic_DNA"/>
</dbReference>
<sequence>MSLTEFINQHFDGNKAAFARHMGVDAQAVNKWIKSEWFVSTTDDNKIYLSSVRREIPPLK</sequence>
<reference evidence="1 2" key="1">
    <citation type="journal article" date="2021" name="Int. J. Syst. Evol. Microbiol.">
        <title>&lt;i&gt;Pectobacterium quasiaquaticum&lt;/i&gt; sp. nov., isolated from waterways.</title>
        <authorList>
            <person name="Ben Moussa H."/>
            <person name="Pedron J."/>
            <person name="Bertrand C."/>
            <person name="Hecquet A."/>
            <person name="Barny M.A."/>
        </authorList>
    </citation>
    <scope>NUCLEOTIDE SEQUENCE [LARGE SCALE GENOMIC DNA]</scope>
    <source>
        <strain evidence="1 2">A477-S1-J17</strain>
    </source>
</reference>
<dbReference type="KEGG" id="pqu:IG609_008955"/>
<dbReference type="InterPro" id="IPR010982">
    <property type="entry name" value="Lambda_DNA-bd_dom_sf"/>
</dbReference>